<dbReference type="PROSITE" id="PS51257">
    <property type="entry name" value="PROKAR_LIPOPROTEIN"/>
    <property type="match status" value="1"/>
</dbReference>
<dbReference type="PATRIC" id="fig|657308.3.peg.2786"/>
<name>D6EBL2_9ACTN</name>
<dbReference type="HOGENOM" id="CLU_101337_0_0_11"/>
<dbReference type="BioCyc" id="GPAM657308:GPA_RS15550-MONOMER"/>
<dbReference type="RefSeq" id="WP_015540452.1">
    <property type="nucleotide sequence ID" value="NC_021021.1"/>
</dbReference>
<reference evidence="2 3" key="1">
    <citation type="submission" date="2010-03" db="EMBL/GenBank/DDBJ databases">
        <title>The genome sequence of Gordonibacter pamelaeae 7-10-1-bT.</title>
        <authorList>
            <consortium name="metaHIT consortium -- http://www.metahit.eu/"/>
            <person name="Pajon A."/>
            <person name="Turner K."/>
            <person name="Parkhill J."/>
            <person name="Timmis K."/>
            <person name="Oxley A."/>
            <person name="Wurdemann D."/>
        </authorList>
    </citation>
    <scope>NUCLEOTIDE SEQUENCE [LARGE SCALE GENOMIC DNA]</scope>
    <source>
        <strain evidence="3">7-10-1-b</strain>
    </source>
</reference>
<feature type="signal peptide" evidence="1">
    <location>
        <begin position="1"/>
        <end position="27"/>
    </location>
</feature>
<dbReference type="AlphaFoldDB" id="D6EBL2"/>
<evidence type="ECO:0008006" key="4">
    <source>
        <dbReference type="Google" id="ProtNLM"/>
    </source>
</evidence>
<protein>
    <recommendedName>
        <fullName evidence="4">Lipoprotein</fullName>
    </recommendedName>
</protein>
<sequence length="239" mass="25095">MEKRSKAMAALACAALLVLIGSGCVRCTMVHSTQQDPVEQGQEVGAADEADAAKDGLEKLLGTKWTSKDGKATLSIMNGAFVERAAGEEKVTYWEPENAKADDDGFSESVWASDSITSAQTPSVVRVDATENGGMAITCDSFKISATYLIDAPEDVELAISGDIDYLAALAGVEKDGIVGCLQDFARSRSPYAKTATWDGEVYIDANANKTSSTFTLDDPNGTIATIVIDGTSGKISAM</sequence>
<keyword evidence="3" id="KW-1185">Reference proteome</keyword>
<dbReference type="EMBL" id="FP929047">
    <property type="protein sequence ID" value="CBL05109.1"/>
    <property type="molecule type" value="Genomic_DNA"/>
</dbReference>
<gene>
    <name evidence="2" type="ORF">GPA_33550</name>
</gene>
<dbReference type="KEGG" id="gpa:GPA_33550"/>
<proteinExistence type="predicted"/>
<evidence type="ECO:0000313" key="3">
    <source>
        <dbReference type="Proteomes" id="UP000008805"/>
    </source>
</evidence>
<feature type="chain" id="PRO_5038849381" description="Lipoprotein" evidence="1">
    <location>
        <begin position="28"/>
        <end position="239"/>
    </location>
</feature>
<evidence type="ECO:0000256" key="1">
    <source>
        <dbReference type="SAM" id="SignalP"/>
    </source>
</evidence>
<keyword evidence="1" id="KW-0732">Signal</keyword>
<dbReference type="Proteomes" id="UP000008805">
    <property type="component" value="Chromosome"/>
</dbReference>
<accession>D6EBL2</accession>
<organism evidence="2 3">
    <name type="scientific">Gordonibacter pamelaeae 7-10-1-b</name>
    <dbReference type="NCBI Taxonomy" id="657308"/>
    <lineage>
        <taxon>Bacteria</taxon>
        <taxon>Bacillati</taxon>
        <taxon>Actinomycetota</taxon>
        <taxon>Coriobacteriia</taxon>
        <taxon>Eggerthellales</taxon>
        <taxon>Eggerthellaceae</taxon>
        <taxon>Gordonibacter</taxon>
    </lineage>
</organism>
<reference evidence="2 3" key="2">
    <citation type="submission" date="2010-03" db="EMBL/GenBank/DDBJ databases">
        <authorList>
            <person name="Pajon A."/>
        </authorList>
    </citation>
    <scope>NUCLEOTIDE SEQUENCE [LARGE SCALE GENOMIC DNA]</scope>
    <source>
        <strain evidence="3">7-10-1-b</strain>
    </source>
</reference>
<evidence type="ECO:0000313" key="2">
    <source>
        <dbReference type="EMBL" id="CBL05109.1"/>
    </source>
</evidence>